<organism evidence="1 2">
    <name type="scientific">Gymnopilus junonius</name>
    <name type="common">Spectacular rustgill mushroom</name>
    <name type="synonym">Gymnopilus spectabilis subsp. junonius</name>
    <dbReference type="NCBI Taxonomy" id="109634"/>
    <lineage>
        <taxon>Eukaryota</taxon>
        <taxon>Fungi</taxon>
        <taxon>Dikarya</taxon>
        <taxon>Basidiomycota</taxon>
        <taxon>Agaricomycotina</taxon>
        <taxon>Agaricomycetes</taxon>
        <taxon>Agaricomycetidae</taxon>
        <taxon>Agaricales</taxon>
        <taxon>Agaricineae</taxon>
        <taxon>Hymenogastraceae</taxon>
        <taxon>Gymnopilus</taxon>
    </lineage>
</organism>
<accession>A0A9P5P031</accession>
<dbReference type="Proteomes" id="UP000724874">
    <property type="component" value="Unassembled WGS sequence"/>
</dbReference>
<dbReference type="EMBL" id="JADNYJ010000005">
    <property type="protein sequence ID" value="KAF8911108.1"/>
    <property type="molecule type" value="Genomic_DNA"/>
</dbReference>
<dbReference type="OrthoDB" id="3247294at2759"/>
<reference evidence="1" key="1">
    <citation type="submission" date="2020-11" db="EMBL/GenBank/DDBJ databases">
        <authorList>
            <consortium name="DOE Joint Genome Institute"/>
            <person name="Ahrendt S."/>
            <person name="Riley R."/>
            <person name="Andreopoulos W."/>
            <person name="LaButti K."/>
            <person name="Pangilinan J."/>
            <person name="Ruiz-duenas F.J."/>
            <person name="Barrasa J.M."/>
            <person name="Sanchez-Garcia M."/>
            <person name="Camarero S."/>
            <person name="Miyauchi S."/>
            <person name="Serrano A."/>
            <person name="Linde D."/>
            <person name="Babiker R."/>
            <person name="Drula E."/>
            <person name="Ayuso-Fernandez I."/>
            <person name="Pacheco R."/>
            <person name="Padilla G."/>
            <person name="Ferreira P."/>
            <person name="Barriuso J."/>
            <person name="Kellner H."/>
            <person name="Castanera R."/>
            <person name="Alfaro M."/>
            <person name="Ramirez L."/>
            <person name="Pisabarro A.G."/>
            <person name="Kuo A."/>
            <person name="Tritt A."/>
            <person name="Lipzen A."/>
            <person name="He G."/>
            <person name="Yan M."/>
            <person name="Ng V."/>
            <person name="Cullen D."/>
            <person name="Martin F."/>
            <person name="Rosso M.-N."/>
            <person name="Henrissat B."/>
            <person name="Hibbett D."/>
            <person name="Martinez A.T."/>
            <person name="Grigoriev I.V."/>
        </authorList>
    </citation>
    <scope>NUCLEOTIDE SEQUENCE</scope>
    <source>
        <strain evidence="1">AH 44721</strain>
    </source>
</reference>
<proteinExistence type="predicted"/>
<comment type="caution">
    <text evidence="1">The sequence shown here is derived from an EMBL/GenBank/DDBJ whole genome shotgun (WGS) entry which is preliminary data.</text>
</comment>
<sequence>MWLEIKSLAPATFVKYLKDYWLTPRWIKMWPAIYSKQTCSSKHKLFIPFHYLICLYNETRWHHVLKGKFFNGWRNRHLDHLISTLVIKVVPYYILRWIFYLCI</sequence>
<dbReference type="AlphaFoldDB" id="A0A9P5P031"/>
<keyword evidence="2" id="KW-1185">Reference proteome</keyword>
<gene>
    <name evidence="1" type="ORF">CPB84DRAFT_1672351</name>
</gene>
<name>A0A9P5P031_GYMJU</name>
<protein>
    <submittedName>
        <fullName evidence="1">Uncharacterized protein</fullName>
    </submittedName>
</protein>
<evidence type="ECO:0000313" key="1">
    <source>
        <dbReference type="EMBL" id="KAF8911108.1"/>
    </source>
</evidence>
<evidence type="ECO:0000313" key="2">
    <source>
        <dbReference type="Proteomes" id="UP000724874"/>
    </source>
</evidence>